<dbReference type="InterPro" id="IPR013325">
    <property type="entry name" value="RNA_pol_sigma_r2"/>
</dbReference>
<dbReference type="SUPFAM" id="SSF88946">
    <property type="entry name" value="Sigma2 domain of RNA polymerase sigma factors"/>
    <property type="match status" value="1"/>
</dbReference>
<dbReference type="GO" id="GO:0006352">
    <property type="term" value="P:DNA-templated transcription initiation"/>
    <property type="evidence" value="ECO:0007669"/>
    <property type="project" value="InterPro"/>
</dbReference>
<dbReference type="InterPro" id="IPR007630">
    <property type="entry name" value="RNA_pol_sigma70_r4"/>
</dbReference>
<dbReference type="InterPro" id="IPR014284">
    <property type="entry name" value="RNA_pol_sigma-70_dom"/>
</dbReference>
<dbReference type="Pfam" id="PF04545">
    <property type="entry name" value="Sigma70_r4"/>
    <property type="match status" value="1"/>
</dbReference>
<dbReference type="eggNOG" id="COG1191">
    <property type="taxonomic scope" value="Bacteria"/>
</dbReference>
<dbReference type="CDD" id="cd06171">
    <property type="entry name" value="Sigma70_r4"/>
    <property type="match status" value="1"/>
</dbReference>
<feature type="domain" description="RNA polymerase sigma-70 region 4" evidence="7">
    <location>
        <begin position="201"/>
        <end position="246"/>
    </location>
</feature>
<dbReference type="InterPro" id="IPR012845">
    <property type="entry name" value="RNA_pol_sigma_FliA_WhiG"/>
</dbReference>
<name>N4WD46_9BACI</name>
<protein>
    <submittedName>
        <fullName evidence="8">RNA polymerase sigma factor SigD</fullName>
    </submittedName>
</protein>
<feature type="domain" description="RNA polymerase sigma-70 region 3" evidence="5">
    <location>
        <begin position="107"/>
        <end position="186"/>
    </location>
</feature>
<dbReference type="NCBIfam" id="NF005413">
    <property type="entry name" value="PRK06986.1"/>
    <property type="match status" value="1"/>
</dbReference>
<feature type="domain" description="RNA polymerase sigma-70 region 2" evidence="6">
    <location>
        <begin position="27"/>
        <end position="99"/>
    </location>
</feature>
<comment type="caution">
    <text evidence="8">The sequence shown here is derived from an EMBL/GenBank/DDBJ whole genome shotgun (WGS) entry which is preliminary data.</text>
</comment>
<dbReference type="Pfam" id="PF04542">
    <property type="entry name" value="Sigma70_r2"/>
    <property type="match status" value="1"/>
</dbReference>
<evidence type="ECO:0000256" key="2">
    <source>
        <dbReference type="ARBA" id="ARBA00023082"/>
    </source>
</evidence>
<evidence type="ECO:0000259" key="5">
    <source>
        <dbReference type="Pfam" id="PF04539"/>
    </source>
</evidence>
<evidence type="ECO:0000259" key="7">
    <source>
        <dbReference type="Pfam" id="PF04545"/>
    </source>
</evidence>
<keyword evidence="4" id="KW-0804">Transcription</keyword>
<dbReference type="Pfam" id="PF04539">
    <property type="entry name" value="Sigma70_r3"/>
    <property type="match status" value="1"/>
</dbReference>
<dbReference type="Proteomes" id="UP000012283">
    <property type="component" value="Unassembled WGS sequence"/>
</dbReference>
<dbReference type="PRINTS" id="PR00046">
    <property type="entry name" value="SIGMA70FCT"/>
</dbReference>
<dbReference type="NCBIfam" id="TIGR02479">
    <property type="entry name" value="FliA_WhiG"/>
    <property type="match status" value="1"/>
</dbReference>
<evidence type="ECO:0000313" key="8">
    <source>
        <dbReference type="EMBL" id="ENH98213.1"/>
    </source>
</evidence>
<evidence type="ECO:0000313" key="9">
    <source>
        <dbReference type="Proteomes" id="UP000012283"/>
    </source>
</evidence>
<keyword evidence="2" id="KW-0731">Sigma factor</keyword>
<dbReference type="InterPro" id="IPR013324">
    <property type="entry name" value="RNA_pol_sigma_r3/r4-like"/>
</dbReference>
<dbReference type="GO" id="GO:0003899">
    <property type="term" value="F:DNA-directed RNA polymerase activity"/>
    <property type="evidence" value="ECO:0007669"/>
    <property type="project" value="InterPro"/>
</dbReference>
<evidence type="ECO:0000259" key="6">
    <source>
        <dbReference type="Pfam" id="PF04542"/>
    </source>
</evidence>
<dbReference type="InterPro" id="IPR007624">
    <property type="entry name" value="RNA_pol_sigma70_r3"/>
</dbReference>
<dbReference type="NCBIfam" id="NF005809">
    <property type="entry name" value="PRK07670.1"/>
    <property type="match status" value="1"/>
</dbReference>
<dbReference type="PIRSF" id="PIRSF000770">
    <property type="entry name" value="RNA_pol_sigma-SigE/K"/>
    <property type="match status" value="1"/>
</dbReference>
<dbReference type="GO" id="GO:0016987">
    <property type="term" value="F:sigma factor activity"/>
    <property type="evidence" value="ECO:0007669"/>
    <property type="project" value="UniProtKB-KW"/>
</dbReference>
<dbReference type="PANTHER" id="PTHR30385">
    <property type="entry name" value="SIGMA FACTOR F FLAGELLAR"/>
    <property type="match status" value="1"/>
</dbReference>
<evidence type="ECO:0000256" key="3">
    <source>
        <dbReference type="ARBA" id="ARBA00023125"/>
    </source>
</evidence>
<dbReference type="EMBL" id="APML01000004">
    <property type="protein sequence ID" value="ENH98213.1"/>
    <property type="molecule type" value="Genomic_DNA"/>
</dbReference>
<dbReference type="AlphaFoldDB" id="N4WD46"/>
<keyword evidence="3" id="KW-0238">DNA-binding</keyword>
<dbReference type="RefSeq" id="WP_003462824.1">
    <property type="nucleotide sequence ID" value="NZ_APML01000004.1"/>
</dbReference>
<dbReference type="InterPro" id="IPR000943">
    <property type="entry name" value="RNA_pol_sigma70"/>
</dbReference>
<sequence length="256" mass="30129">MLSNYTSNDEVWDNWINEQTDMNANDLIENYMYLVHYHVQRIVVNLPKSVEREDIKSLGLYGLYDAIRKFDHQRDLKFDTYASFRIKGAILDGLRKEDWLPRSTRDKVKKIEKVTEELEQQLQREVSSEEVAHQLGIEKDEVEETVKDSFFANLLSMEEKSNDTNDDQREGIGYLIPDHHALTPEEKMIQHEDYGELSASISKLNTNEQMVLSLFYDKELTFTEIGKVLELTTSRISQIHKQAIYKTRQLMMQEKK</sequence>
<proteinExistence type="predicted"/>
<dbReference type="STRING" id="1308866.J416_00669"/>
<dbReference type="NCBIfam" id="TIGR02937">
    <property type="entry name" value="sigma70-ECF"/>
    <property type="match status" value="1"/>
</dbReference>
<accession>N4WD46</accession>
<keyword evidence="1" id="KW-0805">Transcription regulation</keyword>
<evidence type="ECO:0000256" key="4">
    <source>
        <dbReference type="ARBA" id="ARBA00023163"/>
    </source>
</evidence>
<dbReference type="Gene3D" id="1.20.140.160">
    <property type="match status" value="1"/>
</dbReference>
<dbReference type="InterPro" id="IPR007627">
    <property type="entry name" value="RNA_pol_sigma70_r2"/>
</dbReference>
<dbReference type="PANTHER" id="PTHR30385:SF7">
    <property type="entry name" value="RNA POLYMERASE SIGMA FACTOR FLIA"/>
    <property type="match status" value="1"/>
</dbReference>
<gene>
    <name evidence="8" type="ORF">J416_00669</name>
</gene>
<evidence type="ECO:0000256" key="1">
    <source>
        <dbReference type="ARBA" id="ARBA00023015"/>
    </source>
</evidence>
<dbReference type="PATRIC" id="fig|1308866.3.peg.137"/>
<dbReference type="Gene3D" id="1.10.1740.10">
    <property type="match status" value="1"/>
</dbReference>
<organism evidence="8 9">
    <name type="scientific">Gracilibacillus halophilus YIM-C55.5</name>
    <dbReference type="NCBI Taxonomy" id="1308866"/>
    <lineage>
        <taxon>Bacteria</taxon>
        <taxon>Bacillati</taxon>
        <taxon>Bacillota</taxon>
        <taxon>Bacilli</taxon>
        <taxon>Bacillales</taxon>
        <taxon>Bacillaceae</taxon>
        <taxon>Gracilibacillus</taxon>
    </lineage>
</organism>
<reference evidence="8 9" key="1">
    <citation type="submission" date="2013-03" db="EMBL/GenBank/DDBJ databases">
        <title>Draft genome sequence of Gracibacillus halophilus YIM-C55.5, a moderately halophilic and thermophilic organism from the Xiaochaidamu salt lake.</title>
        <authorList>
            <person name="Sugumar T."/>
            <person name="Polireddy D.R."/>
            <person name="Antony A."/>
            <person name="Madhava Y.R."/>
            <person name="Sivakumar N."/>
        </authorList>
    </citation>
    <scope>NUCLEOTIDE SEQUENCE [LARGE SCALE GENOMIC DNA]</scope>
    <source>
        <strain evidence="8 9">YIM-C55.5</strain>
    </source>
</reference>
<keyword evidence="9" id="KW-1185">Reference proteome</keyword>
<dbReference type="SUPFAM" id="SSF88659">
    <property type="entry name" value="Sigma3 and sigma4 domains of RNA polymerase sigma factors"/>
    <property type="match status" value="2"/>
</dbReference>
<dbReference type="GO" id="GO:0003677">
    <property type="term" value="F:DNA binding"/>
    <property type="evidence" value="ECO:0007669"/>
    <property type="project" value="UniProtKB-KW"/>
</dbReference>